<protein>
    <submittedName>
        <fullName evidence="2">Uncharacterized protein</fullName>
    </submittedName>
</protein>
<gene>
    <name evidence="2" type="ORF">GCM10023185_08930</name>
</gene>
<dbReference type="Proteomes" id="UP001501153">
    <property type="component" value="Unassembled WGS sequence"/>
</dbReference>
<organism evidence="2 3">
    <name type="scientific">Hymenobacter saemangeumensis</name>
    <dbReference type="NCBI Taxonomy" id="1084522"/>
    <lineage>
        <taxon>Bacteria</taxon>
        <taxon>Pseudomonadati</taxon>
        <taxon>Bacteroidota</taxon>
        <taxon>Cytophagia</taxon>
        <taxon>Cytophagales</taxon>
        <taxon>Hymenobacteraceae</taxon>
        <taxon>Hymenobacter</taxon>
    </lineage>
</organism>
<feature type="chain" id="PRO_5046767772" evidence="1">
    <location>
        <begin position="27"/>
        <end position="229"/>
    </location>
</feature>
<keyword evidence="3" id="KW-1185">Reference proteome</keyword>
<evidence type="ECO:0000256" key="1">
    <source>
        <dbReference type="SAM" id="SignalP"/>
    </source>
</evidence>
<feature type="signal peptide" evidence="1">
    <location>
        <begin position="1"/>
        <end position="26"/>
    </location>
</feature>
<evidence type="ECO:0000313" key="2">
    <source>
        <dbReference type="EMBL" id="GAA4350840.1"/>
    </source>
</evidence>
<dbReference type="RefSeq" id="WP_345234230.1">
    <property type="nucleotide sequence ID" value="NZ_BAABGZ010000013.1"/>
</dbReference>
<proteinExistence type="predicted"/>
<reference evidence="3" key="1">
    <citation type="journal article" date="2019" name="Int. J. Syst. Evol. Microbiol.">
        <title>The Global Catalogue of Microorganisms (GCM) 10K type strain sequencing project: providing services to taxonomists for standard genome sequencing and annotation.</title>
        <authorList>
            <consortium name="The Broad Institute Genomics Platform"/>
            <consortium name="The Broad Institute Genome Sequencing Center for Infectious Disease"/>
            <person name="Wu L."/>
            <person name="Ma J."/>
        </authorList>
    </citation>
    <scope>NUCLEOTIDE SEQUENCE [LARGE SCALE GENOMIC DNA]</scope>
    <source>
        <strain evidence="3">JCM 17923</strain>
    </source>
</reference>
<accession>A0ABP8I418</accession>
<comment type="caution">
    <text evidence="2">The sequence shown here is derived from an EMBL/GenBank/DDBJ whole genome shotgun (WGS) entry which is preliminary data.</text>
</comment>
<dbReference type="EMBL" id="BAABGZ010000013">
    <property type="protein sequence ID" value="GAA4350840.1"/>
    <property type="molecule type" value="Genomic_DNA"/>
</dbReference>
<name>A0ABP8I418_9BACT</name>
<evidence type="ECO:0000313" key="3">
    <source>
        <dbReference type="Proteomes" id="UP001501153"/>
    </source>
</evidence>
<sequence length="229" mass="25640">MCLLSLRHCWLGITILLLGTALAAQAQVERTVSPAGDTPASTVPARPRFYTATFNFSNGEKRVGYMENYTSGMAGRVLCYETLPEGKKWPRIKAVDVTRLKSLEIDGRNLEALYYKGRPLAVLAQPITSGGNMELFNYVMNRQASIPIGAMNTPPVWTGEGREHWYVRLKGGELHKVPKGDKAFAELMSVMFADSPELAARIKAQDKEANFEFLPRLAREYNAYFESRK</sequence>
<keyword evidence="1" id="KW-0732">Signal</keyword>